<evidence type="ECO:0000256" key="6">
    <source>
        <dbReference type="SAM" id="MobiDB-lite"/>
    </source>
</evidence>
<dbReference type="Pfam" id="PF17919">
    <property type="entry name" value="RT_RNaseH_2"/>
    <property type="match status" value="1"/>
</dbReference>
<keyword evidence="4" id="KW-0255">Endonuclease</keyword>
<dbReference type="InterPro" id="IPR012337">
    <property type="entry name" value="RNaseH-like_sf"/>
</dbReference>
<dbReference type="GO" id="GO:0015074">
    <property type="term" value="P:DNA integration"/>
    <property type="evidence" value="ECO:0007669"/>
    <property type="project" value="InterPro"/>
</dbReference>
<evidence type="ECO:0000256" key="2">
    <source>
        <dbReference type="ARBA" id="ARBA00022695"/>
    </source>
</evidence>
<dbReference type="InterPro" id="IPR001584">
    <property type="entry name" value="Integrase_cat-core"/>
</dbReference>
<protein>
    <recommendedName>
        <fullName evidence="7">Integrase catalytic domain-containing protein</fullName>
    </recommendedName>
</protein>
<dbReference type="PANTHER" id="PTHR37984:SF5">
    <property type="entry name" value="PROTEIN NYNRIN-LIKE"/>
    <property type="match status" value="1"/>
</dbReference>
<dbReference type="Pfam" id="PF00078">
    <property type="entry name" value="RVT_1"/>
    <property type="match status" value="1"/>
</dbReference>
<feature type="domain" description="Integrase catalytic" evidence="7">
    <location>
        <begin position="1239"/>
        <end position="1403"/>
    </location>
</feature>
<keyword evidence="5" id="KW-0511">Multifunctional enzyme</keyword>
<dbReference type="Gene3D" id="3.30.420.10">
    <property type="entry name" value="Ribonuclease H-like superfamily/Ribonuclease H"/>
    <property type="match status" value="1"/>
</dbReference>
<gene>
    <name evidence="8" type="ORF">FSB_LOCUS25708</name>
</gene>
<dbReference type="Gene3D" id="2.40.70.10">
    <property type="entry name" value="Acid Proteases"/>
    <property type="match status" value="1"/>
</dbReference>
<feature type="region of interest" description="Disordered" evidence="6">
    <location>
        <begin position="214"/>
        <end position="237"/>
    </location>
</feature>
<evidence type="ECO:0000256" key="4">
    <source>
        <dbReference type="ARBA" id="ARBA00022759"/>
    </source>
</evidence>
<dbReference type="EMBL" id="OIVN01001802">
    <property type="protein sequence ID" value="SPC97826.1"/>
    <property type="molecule type" value="Genomic_DNA"/>
</dbReference>
<evidence type="ECO:0000313" key="8">
    <source>
        <dbReference type="EMBL" id="SPC97826.1"/>
    </source>
</evidence>
<dbReference type="PANTHER" id="PTHR37984">
    <property type="entry name" value="PROTEIN CBG26694"/>
    <property type="match status" value="1"/>
</dbReference>
<dbReference type="InterPro" id="IPR021109">
    <property type="entry name" value="Peptidase_aspartic_dom_sf"/>
</dbReference>
<dbReference type="GO" id="GO:0004519">
    <property type="term" value="F:endonuclease activity"/>
    <property type="evidence" value="ECO:0007669"/>
    <property type="project" value="UniProtKB-KW"/>
</dbReference>
<dbReference type="Pfam" id="PF03732">
    <property type="entry name" value="Retrotrans_gag"/>
    <property type="match status" value="1"/>
</dbReference>
<dbReference type="InterPro" id="IPR005162">
    <property type="entry name" value="Retrotrans_gag_dom"/>
</dbReference>
<sequence length="1552" mass="178223">MAEEREIPPEAPRMTMYQLLHPTQSSIPSCIMFPPNAPHVEIKQGLMAILPDFRGLENENPYVHVRAFEEVIGSFYAQNVIETAKLRFFPFSLKDKAKGWLYTVKPRSIGSWGEMIQEFYKKFFPPHKVQQVKRKISSFVQGHDETLFMAWERFKDTYNFCPTHGYDTWRLVSYFYEGLQPRDRQFVQIACGGEFLQKEPEDAMDYLDEIAENSNTWNGPSPLDSTDRNRSGATTSGGSIFKLREEDNLSAKISFLTKEIEALKLKGSRGVNAVYREEPMEACRICQELDHTTSDCKSLPQFLNVLEEQVCEFNQYRPNNASYSNNYNPNMRNHPYLSYKSDNVLNPPPPRNNFVPSSSLSRPPLEDVLGTFMQKQREQNQRFETMFTRMDEEVRETKNHLAKLTNALSATEKGKLPSQTQPNPNNQSVKIVSKDNHQECKTVTILRSDKAIGEEDESGTPKVKEAEPCLIPTPFPQALRLPKNLDVTTEILEHLHQVKVNLPLLHIIKQMPAYAKVIKDLCIVKRKHHLKKTAFFTEQVSAIIQHKVPPKYKDPGCPTISCTIGEYLVERALLDLGASINLLPFTVYQQIGLDTEPTLHPDNGIPIILGRPFLATANALINCRNGRMKITFGSMTAELNIFNVMRQQLEDDECHYVNLIDTVVLEEEQVMAVNEPWRPRFEELPETEKKPMPSSEEIPQLELKPLPNGFKYAYLGPGETFPVVISAALNEEQEGKLLCVLRDHKLALGWTIADIKSISPLICTNKIYLEDDCKTSRKPQHRLNPTMKDVVKNEVIKLLDAGIIYPISDSKWVSPTQVVPKKSAITVVKNANDELIPTRLVTGWRMCIDYRKLNSATRKDHFPLPFIDQILERVAGHEYYCFLDGYSGYYQIEIALEDQGKTTFTCPFGTFAFRKMPLGLCNAPTTFQRCMVSIFSDMVEKFMEVFMDDLSVFGDSFDDCLNNLKLVLAKCVEKGLVLNWEKCHFMVTSGIVLGHVVSSKGIEVDKAKVDLILNLPSPKTVRDVRSFLGHAGFYRRFIKDFSAISRPLCNLLLKESTFEWTESCEVAFKKLVQLLTSAPIMQAPDWSLPFEIMCDASDYAVGAVLGQRKDKKPHEFNLQIKDKKGVENVVADHLSRLTFEEVKEEIPIRDSFPDEQLFAVTKLPWYLLSKKDAKARLIRWILLLQEFNLQIKDKKGVENVVADHLSRLTFEEVKEEIPIRDSFPDEQLFAVTKLPWNMMPMSPILKIEVFDCWGIDFMGPFPQSFGNLYILLAVDYVSKWVEAIACKVNDHKVVLKFLREHIFSRFGMPKAVISDNGKHFCNRPFEVLVKKYGVIHRLSTSYHLQTCGQVELANREIKQILEKMVSPNRKDWSLRLTDALWAYRTAYKGPLGMSPYRLVYGKPCHLPVEMEHRAYWAIKAFNFDLKEASELRKFQMSELEELRNEAYISTRHYKERMKLFHDKKIVRKTFEPNQTVLLYDSKLHTFSGKLRTRWDGPHIVKEVFDYGAVVIEDPRDGRILKVNGQRLRPYLGEVVPAEEIMSLELPTYGDAS</sequence>
<dbReference type="Gene3D" id="3.10.10.10">
    <property type="entry name" value="HIV Type 1 Reverse Transcriptase, subunit A, domain 1"/>
    <property type="match status" value="1"/>
</dbReference>
<dbReference type="SUPFAM" id="SSF56672">
    <property type="entry name" value="DNA/RNA polymerases"/>
    <property type="match status" value="1"/>
</dbReference>
<name>A0A2N9G572_FAGSY</name>
<keyword evidence="2" id="KW-0548">Nucleotidyltransferase</keyword>
<dbReference type="SUPFAM" id="SSF53098">
    <property type="entry name" value="Ribonuclease H-like"/>
    <property type="match status" value="1"/>
</dbReference>
<dbReference type="GO" id="GO:0016779">
    <property type="term" value="F:nucleotidyltransferase activity"/>
    <property type="evidence" value="ECO:0007669"/>
    <property type="project" value="UniProtKB-KW"/>
</dbReference>
<dbReference type="InterPro" id="IPR043128">
    <property type="entry name" value="Rev_trsase/Diguanyl_cyclase"/>
</dbReference>
<dbReference type="InterPro" id="IPR036397">
    <property type="entry name" value="RNaseH_sf"/>
</dbReference>
<dbReference type="InterPro" id="IPR050951">
    <property type="entry name" value="Retrovirus_Pol_polyprotein"/>
</dbReference>
<reference evidence="8" key="1">
    <citation type="submission" date="2018-02" db="EMBL/GenBank/DDBJ databases">
        <authorList>
            <person name="Cohen D.B."/>
            <person name="Kent A.D."/>
        </authorList>
    </citation>
    <scope>NUCLEOTIDE SEQUENCE</scope>
</reference>
<evidence type="ECO:0000256" key="3">
    <source>
        <dbReference type="ARBA" id="ARBA00022722"/>
    </source>
</evidence>
<evidence type="ECO:0000256" key="1">
    <source>
        <dbReference type="ARBA" id="ARBA00022679"/>
    </source>
</evidence>
<dbReference type="Gene3D" id="3.30.70.270">
    <property type="match status" value="2"/>
</dbReference>
<keyword evidence="3" id="KW-0540">Nuclease</keyword>
<dbReference type="PROSITE" id="PS50994">
    <property type="entry name" value="INTEGRASE"/>
    <property type="match status" value="1"/>
</dbReference>
<organism evidence="8">
    <name type="scientific">Fagus sylvatica</name>
    <name type="common">Beechnut</name>
    <dbReference type="NCBI Taxonomy" id="28930"/>
    <lineage>
        <taxon>Eukaryota</taxon>
        <taxon>Viridiplantae</taxon>
        <taxon>Streptophyta</taxon>
        <taxon>Embryophyta</taxon>
        <taxon>Tracheophyta</taxon>
        <taxon>Spermatophyta</taxon>
        <taxon>Magnoliopsida</taxon>
        <taxon>eudicotyledons</taxon>
        <taxon>Gunneridae</taxon>
        <taxon>Pentapetalae</taxon>
        <taxon>rosids</taxon>
        <taxon>fabids</taxon>
        <taxon>Fagales</taxon>
        <taxon>Fagaceae</taxon>
        <taxon>Fagus</taxon>
    </lineage>
</organism>
<proteinExistence type="predicted"/>
<dbReference type="Pfam" id="PF00665">
    <property type="entry name" value="rve"/>
    <property type="match status" value="1"/>
</dbReference>
<dbReference type="GO" id="GO:0003676">
    <property type="term" value="F:nucleic acid binding"/>
    <property type="evidence" value="ECO:0007669"/>
    <property type="project" value="InterPro"/>
</dbReference>
<dbReference type="InterPro" id="IPR000477">
    <property type="entry name" value="RT_dom"/>
</dbReference>
<keyword evidence="4" id="KW-0378">Hydrolase</keyword>
<evidence type="ECO:0000259" key="7">
    <source>
        <dbReference type="PROSITE" id="PS50994"/>
    </source>
</evidence>
<keyword evidence="1" id="KW-0808">Transferase</keyword>
<dbReference type="FunFam" id="3.30.70.270:FF:000020">
    <property type="entry name" value="Transposon Tf2-6 polyprotein-like Protein"/>
    <property type="match status" value="1"/>
</dbReference>
<evidence type="ECO:0000256" key="5">
    <source>
        <dbReference type="ARBA" id="ARBA00023268"/>
    </source>
</evidence>
<dbReference type="InterPro" id="IPR041577">
    <property type="entry name" value="RT_RNaseH_2"/>
</dbReference>
<dbReference type="InterPro" id="IPR043502">
    <property type="entry name" value="DNA/RNA_pol_sf"/>
</dbReference>
<dbReference type="CDD" id="cd01647">
    <property type="entry name" value="RT_LTR"/>
    <property type="match status" value="1"/>
</dbReference>
<accession>A0A2N9G572</accession>